<reference evidence="9" key="1">
    <citation type="submission" date="2016-10" db="EMBL/GenBank/DDBJ databases">
        <authorList>
            <person name="Varghese N."/>
            <person name="Submissions S."/>
        </authorList>
    </citation>
    <scope>NUCLEOTIDE SEQUENCE [LARGE SCALE GENOMIC DNA]</scope>
    <source>
        <strain evidence="9">CGMCC 1.1761</strain>
    </source>
</reference>
<keyword evidence="3 8" id="KW-0418">Kinase</keyword>
<dbReference type="Pfam" id="PF08544">
    <property type="entry name" value="GHMP_kinases_C"/>
    <property type="match status" value="1"/>
</dbReference>
<dbReference type="InterPro" id="IPR020568">
    <property type="entry name" value="Ribosomal_Su5_D2-typ_SF"/>
</dbReference>
<evidence type="ECO:0000256" key="4">
    <source>
        <dbReference type="ARBA" id="ARBA00022840"/>
    </source>
</evidence>
<dbReference type="PANTHER" id="PTHR32463:SF0">
    <property type="entry name" value="L-FUCOSE KINASE"/>
    <property type="match status" value="1"/>
</dbReference>
<keyword evidence="2" id="KW-0547">Nucleotide-binding</keyword>
<gene>
    <name evidence="8" type="ORF">SAMN05660859_1182</name>
</gene>
<dbReference type="InterPro" id="IPR052203">
    <property type="entry name" value="GHMP_Kinase-Related"/>
</dbReference>
<keyword evidence="4" id="KW-0067">ATP-binding</keyword>
<proteinExistence type="inferred from homology"/>
<feature type="domain" description="GHMP kinase N-terminal" evidence="6">
    <location>
        <begin position="82"/>
        <end position="157"/>
    </location>
</feature>
<dbReference type="PRINTS" id="PR00960">
    <property type="entry name" value="LMBPPROTEIN"/>
</dbReference>
<dbReference type="GO" id="GO:0005524">
    <property type="term" value="F:ATP binding"/>
    <property type="evidence" value="ECO:0007669"/>
    <property type="project" value="UniProtKB-KW"/>
</dbReference>
<feature type="domain" description="GHMP kinase C-terminal" evidence="7">
    <location>
        <begin position="243"/>
        <end position="296"/>
    </location>
</feature>
<evidence type="ECO:0000259" key="7">
    <source>
        <dbReference type="Pfam" id="PF08544"/>
    </source>
</evidence>
<dbReference type="SUPFAM" id="SSF54211">
    <property type="entry name" value="Ribosomal protein S5 domain 2-like"/>
    <property type="match status" value="1"/>
</dbReference>
<dbReference type="Pfam" id="PF00288">
    <property type="entry name" value="GHMP_kinases_N"/>
    <property type="match status" value="1"/>
</dbReference>
<evidence type="ECO:0000259" key="6">
    <source>
        <dbReference type="Pfam" id="PF00288"/>
    </source>
</evidence>
<evidence type="ECO:0000313" key="9">
    <source>
        <dbReference type="Proteomes" id="UP000198889"/>
    </source>
</evidence>
<dbReference type="InterPro" id="IPR013750">
    <property type="entry name" value="GHMP_kinase_C_dom"/>
</dbReference>
<keyword evidence="9" id="KW-1185">Reference proteome</keyword>
<dbReference type="InterPro" id="IPR036554">
    <property type="entry name" value="GHMP_kinase_C_sf"/>
</dbReference>
<dbReference type="InterPro" id="IPR014606">
    <property type="entry name" value="Heptose_7-P_kinase"/>
</dbReference>
<dbReference type="PIRSF" id="PIRSF036406">
    <property type="entry name" value="Hept_kin"/>
    <property type="match status" value="1"/>
</dbReference>
<comment type="similarity">
    <text evidence="5">Belongs to the GHMP kinase family.</text>
</comment>
<protein>
    <submittedName>
        <fullName evidence="8">D-glycero-alpha-D-manno-heptose-7-phosphate kinase</fullName>
    </submittedName>
</protein>
<accession>A0A1G4QFQ9</accession>
<evidence type="ECO:0000256" key="3">
    <source>
        <dbReference type="ARBA" id="ARBA00022777"/>
    </source>
</evidence>
<dbReference type="GO" id="GO:0050201">
    <property type="term" value="F:fucokinase activity"/>
    <property type="evidence" value="ECO:0007669"/>
    <property type="project" value="TreeGrafter"/>
</dbReference>
<dbReference type="PANTHER" id="PTHR32463">
    <property type="entry name" value="L-FUCOSE KINASE"/>
    <property type="match status" value="1"/>
</dbReference>
<dbReference type="GO" id="GO:0042352">
    <property type="term" value="P:GDP-L-fucose salvage"/>
    <property type="evidence" value="ECO:0007669"/>
    <property type="project" value="TreeGrafter"/>
</dbReference>
<evidence type="ECO:0000313" key="8">
    <source>
        <dbReference type="EMBL" id="SCW43416.1"/>
    </source>
</evidence>
<dbReference type="EMBL" id="FMTP01000001">
    <property type="protein sequence ID" value="SCW43416.1"/>
    <property type="molecule type" value="Genomic_DNA"/>
</dbReference>
<evidence type="ECO:0000256" key="1">
    <source>
        <dbReference type="ARBA" id="ARBA00022679"/>
    </source>
</evidence>
<dbReference type="Proteomes" id="UP000198889">
    <property type="component" value="Unassembled WGS sequence"/>
</dbReference>
<dbReference type="InterPro" id="IPR001174">
    <property type="entry name" value="HddA/FKP"/>
</dbReference>
<dbReference type="Gene3D" id="3.30.230.120">
    <property type="match status" value="1"/>
</dbReference>
<dbReference type="AlphaFoldDB" id="A0A1G4QFQ9"/>
<sequence length="331" mass="36440">MWISRTPLRASFFGGGTDYPSHFRSSPGAVLGGTIDKYIYIQALPLSPVAEQRFRVTYRATESVQRIEDIQHPVIRETLKLYRWEDPLNIATMSDLPGNTGLGSSSAFTVGFINLLHRMRGIELTRYELARQAIRMEQEILRENVGIQDQIHAAFGGLARYEFSGDTIAIEPLRLTTSRLATLNASLLLVYTGTQRRAIDALDSQHLRTTRGDNRAHLSEMYEMTRTGTQILEASGSDTASVARFADLLDEGWRLKRKLGEGVTNPAIDDLYLEGKALGAQGGKLLGAGGAGFMLFIAEPARHDAFREHFGAGNVIPISMTDAGSTVSCFD</sequence>
<organism evidence="8 9">
    <name type="scientific">Ancylobacter rudongensis</name>
    <dbReference type="NCBI Taxonomy" id="177413"/>
    <lineage>
        <taxon>Bacteria</taxon>
        <taxon>Pseudomonadati</taxon>
        <taxon>Pseudomonadota</taxon>
        <taxon>Alphaproteobacteria</taxon>
        <taxon>Hyphomicrobiales</taxon>
        <taxon>Xanthobacteraceae</taxon>
        <taxon>Ancylobacter</taxon>
    </lineage>
</organism>
<dbReference type="SUPFAM" id="SSF55060">
    <property type="entry name" value="GHMP Kinase, C-terminal domain"/>
    <property type="match status" value="1"/>
</dbReference>
<keyword evidence="1" id="KW-0808">Transferase</keyword>
<dbReference type="InterPro" id="IPR006204">
    <property type="entry name" value="GHMP_kinase_N_dom"/>
</dbReference>
<evidence type="ECO:0000256" key="5">
    <source>
        <dbReference type="ARBA" id="ARBA00038121"/>
    </source>
</evidence>
<evidence type="ECO:0000256" key="2">
    <source>
        <dbReference type="ARBA" id="ARBA00022741"/>
    </source>
</evidence>
<dbReference type="STRING" id="177413.SAMN05660859_1182"/>
<name>A0A1G4QFQ9_9HYPH</name>